<protein>
    <submittedName>
        <fullName evidence="1">Uncharacterized protein</fullName>
    </submittedName>
</protein>
<organism evidence="1 2">
    <name type="scientific">Granulicella mallensis (strain ATCC BAA-1857 / DSM 23137 / MP5ACTX8)</name>
    <dbReference type="NCBI Taxonomy" id="682795"/>
    <lineage>
        <taxon>Bacteria</taxon>
        <taxon>Pseudomonadati</taxon>
        <taxon>Acidobacteriota</taxon>
        <taxon>Terriglobia</taxon>
        <taxon>Terriglobales</taxon>
        <taxon>Acidobacteriaceae</taxon>
        <taxon>Granulicella</taxon>
    </lineage>
</organism>
<dbReference type="EMBL" id="CP003130">
    <property type="protein sequence ID" value="AEU38522.1"/>
    <property type="molecule type" value="Genomic_DNA"/>
</dbReference>
<evidence type="ECO:0000313" key="2">
    <source>
        <dbReference type="Proteomes" id="UP000007113"/>
    </source>
</evidence>
<dbReference type="Proteomes" id="UP000007113">
    <property type="component" value="Chromosome"/>
</dbReference>
<evidence type="ECO:0000313" key="1">
    <source>
        <dbReference type="EMBL" id="AEU38522.1"/>
    </source>
</evidence>
<dbReference type="KEGG" id="gma:AciX8_4245"/>
<keyword evidence="2" id="KW-1185">Reference proteome</keyword>
<name>G8NSE6_GRAMM</name>
<dbReference type="AlphaFoldDB" id="G8NSE6"/>
<dbReference type="eggNOG" id="COG1396">
    <property type="taxonomic scope" value="Bacteria"/>
</dbReference>
<gene>
    <name evidence="1" type="ordered locus">AciX8_4245</name>
</gene>
<proteinExistence type="predicted"/>
<reference evidence="1 2" key="1">
    <citation type="submission" date="2011-11" db="EMBL/GenBank/DDBJ databases">
        <title>Complete sequence of Granulicella mallensis MP5ACTX8.</title>
        <authorList>
            <consortium name="US DOE Joint Genome Institute"/>
            <person name="Lucas S."/>
            <person name="Copeland A."/>
            <person name="Lapidus A."/>
            <person name="Cheng J.-F."/>
            <person name="Goodwin L."/>
            <person name="Pitluck S."/>
            <person name="Peters L."/>
            <person name="Lu M."/>
            <person name="Detter J.C."/>
            <person name="Han C."/>
            <person name="Tapia R."/>
            <person name="Land M."/>
            <person name="Hauser L."/>
            <person name="Kyrpides N."/>
            <person name="Ivanova N."/>
            <person name="Mikhailova N."/>
            <person name="Pagani I."/>
            <person name="Rawat S."/>
            <person name="Mannisto M."/>
            <person name="Haggblom M."/>
            <person name="Woyke T."/>
        </authorList>
    </citation>
    <scope>NUCLEOTIDE SEQUENCE [LARGE SCALE GENOMIC DNA]</scope>
    <source>
        <strain evidence="2">ATCC BAA-1857 / DSM 23137 / MP5ACTX8</strain>
    </source>
</reference>
<accession>G8NSE6</accession>
<dbReference type="HOGENOM" id="CLU_682892_0_0_0"/>
<sequence length="403" mass="45338">MPPFDPKFGFKNPNPNQPTKEYLDELQEFVRLHNFIEKVIGPWATQARISQIIAEDYDEYDRMESTLRNNLRTATAKTFTPRSPGQSQIGGTAYSYLGPAFKPLANPKDGYVEKYINRNITEQELVNGEAVVRMYTAVFMEAIGSNQFKDVYQEPATKKIIIQDSGGVLWVGGGQPLRALKWMEKYKYSVDPNTKKAARPIIRSFQLPANIYQQISAAAEPEDNGPANKDSSINVDVHAASDQWGVRGPSLAMMKEKAIPGSLISYADDLSFISPAYGGQVTYADVLRNRLGVPVDMTRDVEVFLTRPRDGVNAEFQDRHSFEGIADKLMCIYGVWTGNEQFLSESWRKTPGPARLDRMRRVLKDHGVIVDEGVWKKVTSAGNPSRLAQSGMEMLRRYNRPIT</sequence>